<name>A0ACB5UNX6_9FIRM</name>
<comment type="caution">
    <text evidence="1">The sequence shown here is derived from an EMBL/GenBank/DDBJ whole genome shotgun (WGS) entry which is preliminary data.</text>
</comment>
<evidence type="ECO:0000313" key="1">
    <source>
        <dbReference type="EMBL" id="GMQ64315.1"/>
    </source>
</evidence>
<gene>
    <name evidence="1" type="ORF">AN2V17_35520</name>
</gene>
<accession>A0ACB5UNX6</accession>
<proteinExistence type="predicted"/>
<keyword evidence="2" id="KW-1185">Reference proteome</keyword>
<protein>
    <submittedName>
        <fullName evidence="1">Uncharacterized protein</fullName>
    </submittedName>
</protein>
<evidence type="ECO:0000313" key="2">
    <source>
        <dbReference type="Proteomes" id="UP001374599"/>
    </source>
</evidence>
<dbReference type="Proteomes" id="UP001374599">
    <property type="component" value="Unassembled WGS sequence"/>
</dbReference>
<sequence length="162" mass="18929">MTISLKSRTKEHVKIYWDKTQDEEIQKLFPFSIKSLEESLKLYEETLKEGASSYGKVIYCNEKYIGDIWCYCIDETDEKMAMLSIVIFEKGLWGKGIATETTKFFTQDVFNKYKIDKIGAFTYSFNYRSRGLLQKSGFSEIETFVEDGIESVYYELVIPKAK</sequence>
<dbReference type="EMBL" id="BTPU01000067">
    <property type="protein sequence ID" value="GMQ64315.1"/>
    <property type="molecule type" value="Genomic_DNA"/>
</dbReference>
<organism evidence="1 2">
    <name type="scientific">Vallitalea maricola</name>
    <dbReference type="NCBI Taxonomy" id="3074433"/>
    <lineage>
        <taxon>Bacteria</taxon>
        <taxon>Bacillati</taxon>
        <taxon>Bacillota</taxon>
        <taxon>Clostridia</taxon>
        <taxon>Lachnospirales</taxon>
        <taxon>Vallitaleaceae</taxon>
        <taxon>Vallitalea</taxon>
    </lineage>
</organism>
<reference evidence="1" key="1">
    <citation type="submission" date="2023-09" db="EMBL/GenBank/DDBJ databases">
        <title>Vallitalea sediminicola and Vallitalea maricola sp. nov., anaerobic bacteria isolated from marine sediment.</title>
        <authorList>
            <person name="Hirano S."/>
            <person name="Maeda A."/>
            <person name="Terahara T."/>
            <person name="Mori K."/>
            <person name="Hamada M."/>
            <person name="Matsumoto R."/>
            <person name="Kobayashi T."/>
        </authorList>
    </citation>
    <scope>NUCLEOTIDE SEQUENCE</scope>
    <source>
        <strain evidence="1">AN17-2</strain>
    </source>
</reference>